<dbReference type="AlphaFoldDB" id="A0A314L1W2"/>
<sequence>MNLKGLCSIGLIEDTRVLIKLSLMGDYIHLLSKPAFYVKVQGEIWKMRCTKWSPWWSPDVETPIAITWISFRDLPPNLFGKDFVFSLANAVELHKKFNEEGDDQGKEKEVVARSDVIRTATNTSKVLSSGKVLGKHIPNPAKQEWMQRRNNRFHRDKNGHIIEAASQNEGDKLKGKAKEYEIVTKNSFDGLEVEESDKTILRITEGKGEENSKDKSQEKGKDQAKKGKEKENLNNSENPNHTSNGSGSREAGKEGIPNPKGEGINKLQDLIHVKKEAVEKVLEKEKSGNHSPTPTGKGTKAAINGVGDGCINIFDGSSPGLLAMGGIEEDVNMKFRDDTMESYQKIGKGKGSDPNGTVFSAQTTTVFPELGSVYELQFKIMQAIVSSMEQNKGNEHAKEQFEQAIVPRSAEEVKAVPMACESGTDQIIQLQLNVSLKTPF</sequence>
<feature type="region of interest" description="Disordered" evidence="1">
    <location>
        <begin position="202"/>
        <end position="266"/>
    </location>
</feature>
<dbReference type="Gramene" id="OIT35475">
    <property type="protein sequence ID" value="OIT35475"/>
    <property type="gene ID" value="A4A49_21369"/>
</dbReference>
<dbReference type="EMBL" id="MJEQ01000555">
    <property type="protein sequence ID" value="OIT35475.1"/>
    <property type="molecule type" value="Genomic_DNA"/>
</dbReference>
<dbReference type="Proteomes" id="UP000187609">
    <property type="component" value="Unassembled WGS sequence"/>
</dbReference>
<evidence type="ECO:0000256" key="1">
    <source>
        <dbReference type="SAM" id="MobiDB-lite"/>
    </source>
</evidence>
<evidence type="ECO:0000313" key="2">
    <source>
        <dbReference type="EMBL" id="OIT35475.1"/>
    </source>
</evidence>
<evidence type="ECO:0000313" key="3">
    <source>
        <dbReference type="Proteomes" id="UP000187609"/>
    </source>
</evidence>
<reference evidence="2" key="1">
    <citation type="submission" date="2016-11" db="EMBL/GenBank/DDBJ databases">
        <title>The genome of Nicotiana attenuata.</title>
        <authorList>
            <person name="Xu S."/>
            <person name="Brockmoeller T."/>
            <person name="Gaquerel E."/>
            <person name="Navarro A."/>
            <person name="Kuhl H."/>
            <person name="Gase K."/>
            <person name="Ling Z."/>
            <person name="Zhou W."/>
            <person name="Kreitzer C."/>
            <person name="Stanke M."/>
            <person name="Tang H."/>
            <person name="Lyons E."/>
            <person name="Pandey P."/>
            <person name="Pandey S.P."/>
            <person name="Timmermann B."/>
            <person name="Baldwin I.T."/>
        </authorList>
    </citation>
    <scope>NUCLEOTIDE SEQUENCE [LARGE SCALE GENOMIC DNA]</scope>
    <source>
        <strain evidence="2">UT</strain>
    </source>
</reference>
<name>A0A314L1W2_NICAT</name>
<gene>
    <name evidence="2" type="ORF">A4A49_21369</name>
</gene>
<feature type="compositionally biased region" description="Basic and acidic residues" evidence="1">
    <location>
        <begin position="202"/>
        <end position="232"/>
    </location>
</feature>
<feature type="compositionally biased region" description="Polar residues" evidence="1">
    <location>
        <begin position="233"/>
        <end position="247"/>
    </location>
</feature>
<protein>
    <submittedName>
        <fullName evidence="2">Uncharacterized protein</fullName>
    </submittedName>
</protein>
<keyword evidence="3" id="KW-1185">Reference proteome</keyword>
<accession>A0A314L1W2</accession>
<proteinExistence type="predicted"/>
<organism evidence="2 3">
    <name type="scientific">Nicotiana attenuata</name>
    <name type="common">Coyote tobacco</name>
    <dbReference type="NCBI Taxonomy" id="49451"/>
    <lineage>
        <taxon>Eukaryota</taxon>
        <taxon>Viridiplantae</taxon>
        <taxon>Streptophyta</taxon>
        <taxon>Embryophyta</taxon>
        <taxon>Tracheophyta</taxon>
        <taxon>Spermatophyta</taxon>
        <taxon>Magnoliopsida</taxon>
        <taxon>eudicotyledons</taxon>
        <taxon>Gunneridae</taxon>
        <taxon>Pentapetalae</taxon>
        <taxon>asterids</taxon>
        <taxon>lamiids</taxon>
        <taxon>Solanales</taxon>
        <taxon>Solanaceae</taxon>
        <taxon>Nicotianoideae</taxon>
        <taxon>Nicotianeae</taxon>
        <taxon>Nicotiana</taxon>
    </lineage>
</organism>
<comment type="caution">
    <text evidence="2">The sequence shown here is derived from an EMBL/GenBank/DDBJ whole genome shotgun (WGS) entry which is preliminary data.</text>
</comment>